<dbReference type="EMBL" id="LNFP01000126">
    <property type="protein sequence ID" value="KUF97158.1"/>
    <property type="molecule type" value="Genomic_DNA"/>
</dbReference>
<proteinExistence type="predicted"/>
<sequence>MALFYDYNVAVPANLRQICSVWGELDPVLAVALENREIHFFTDEGSFTHCVFATRPALSKDSNIKKPSPSDYKQSSSSSRPSSREAKSRQPTSRPSSREAHSIRPGYREAAMSRPNSREDKMRHGDDDEIEDEMEEDIAEDE</sequence>
<evidence type="ECO:0000313" key="3">
    <source>
        <dbReference type="Proteomes" id="UP000054636"/>
    </source>
</evidence>
<feature type="compositionally biased region" description="Basic and acidic residues" evidence="1">
    <location>
        <begin position="116"/>
        <end position="126"/>
    </location>
</feature>
<evidence type="ECO:0000313" key="2">
    <source>
        <dbReference type="EMBL" id="KUF97158.1"/>
    </source>
</evidence>
<protein>
    <submittedName>
        <fullName evidence="2">Imidazolonepropionase</fullName>
    </submittedName>
</protein>
<evidence type="ECO:0000256" key="1">
    <source>
        <dbReference type="SAM" id="MobiDB-lite"/>
    </source>
</evidence>
<feature type="compositionally biased region" description="Acidic residues" evidence="1">
    <location>
        <begin position="127"/>
        <end position="142"/>
    </location>
</feature>
<reference evidence="2 3" key="1">
    <citation type="submission" date="2015-11" db="EMBL/GenBank/DDBJ databases">
        <title>Genomes and virulence difference between two physiological races of Phytophthora nicotianae.</title>
        <authorList>
            <person name="Liu H."/>
            <person name="Ma X."/>
            <person name="Yu H."/>
            <person name="Fang D."/>
            <person name="Li Y."/>
            <person name="Wang X."/>
            <person name="Wang W."/>
            <person name="Dong Y."/>
            <person name="Xiao B."/>
        </authorList>
    </citation>
    <scope>NUCLEOTIDE SEQUENCE [LARGE SCALE GENOMIC DNA]</scope>
    <source>
        <strain evidence="3">race 1</strain>
    </source>
</reference>
<dbReference type="Proteomes" id="UP000054636">
    <property type="component" value="Unassembled WGS sequence"/>
</dbReference>
<feature type="compositionally biased region" description="Low complexity" evidence="1">
    <location>
        <begin position="65"/>
        <end position="81"/>
    </location>
</feature>
<comment type="caution">
    <text evidence="2">The sequence shown here is derived from an EMBL/GenBank/DDBJ whole genome shotgun (WGS) entry which is preliminary data.</text>
</comment>
<gene>
    <name evidence="2" type="ORF">AM588_10011027</name>
</gene>
<name>A0A0W8DL94_PHYNI</name>
<feature type="region of interest" description="Disordered" evidence="1">
    <location>
        <begin position="58"/>
        <end position="142"/>
    </location>
</feature>
<dbReference type="AlphaFoldDB" id="A0A0W8DL94"/>
<accession>A0A0W8DL94</accession>
<organism evidence="2 3">
    <name type="scientific">Phytophthora nicotianae</name>
    <name type="common">Potato buckeye rot agent</name>
    <name type="synonym">Phytophthora parasitica</name>
    <dbReference type="NCBI Taxonomy" id="4792"/>
    <lineage>
        <taxon>Eukaryota</taxon>
        <taxon>Sar</taxon>
        <taxon>Stramenopiles</taxon>
        <taxon>Oomycota</taxon>
        <taxon>Peronosporomycetes</taxon>
        <taxon>Peronosporales</taxon>
        <taxon>Peronosporaceae</taxon>
        <taxon>Phytophthora</taxon>
    </lineage>
</organism>